<comment type="caution">
    <text evidence="11">The sequence shown here is derived from an EMBL/GenBank/DDBJ whole genome shotgun (WGS) entry which is preliminary data.</text>
</comment>
<dbReference type="Proteomes" id="UP001623330">
    <property type="component" value="Unassembled WGS sequence"/>
</dbReference>
<keyword evidence="3 7" id="KW-0812">Transmembrane</keyword>
<dbReference type="InterPro" id="IPR009637">
    <property type="entry name" value="GPR107/GPR108-like"/>
</dbReference>
<feature type="transmembrane region" description="Helical" evidence="7">
    <location>
        <begin position="223"/>
        <end position="242"/>
    </location>
</feature>
<name>A0ABR4NLX1_9SACH</name>
<dbReference type="PANTHER" id="PTHR21229">
    <property type="entry name" value="LUNG SEVEN TRANSMEMBRANE RECEPTOR"/>
    <property type="match status" value="1"/>
</dbReference>
<comment type="similarity">
    <text evidence="2">Belongs to the LU7TM family.</text>
</comment>
<reference evidence="11 12" key="1">
    <citation type="submission" date="2024-05" db="EMBL/GenBank/DDBJ databases">
        <title>Long read based assembly of the Candida bracarensis genome reveals expanded adhesin content.</title>
        <authorList>
            <person name="Marcet-Houben M."/>
            <person name="Ksiezopolska E."/>
            <person name="Gabaldon T."/>
        </authorList>
    </citation>
    <scope>NUCLEOTIDE SEQUENCE [LARGE SCALE GENOMIC DNA]</scope>
    <source>
        <strain evidence="11 12">CBM6</strain>
    </source>
</reference>
<organism evidence="11 12">
    <name type="scientific">Nakaseomyces bracarensis</name>
    <dbReference type="NCBI Taxonomy" id="273131"/>
    <lineage>
        <taxon>Eukaryota</taxon>
        <taxon>Fungi</taxon>
        <taxon>Dikarya</taxon>
        <taxon>Ascomycota</taxon>
        <taxon>Saccharomycotina</taxon>
        <taxon>Saccharomycetes</taxon>
        <taxon>Saccharomycetales</taxon>
        <taxon>Saccharomycetaceae</taxon>
        <taxon>Nakaseomyces</taxon>
    </lineage>
</organism>
<feature type="transmembrane region" description="Helical" evidence="7">
    <location>
        <begin position="191"/>
        <end position="211"/>
    </location>
</feature>
<dbReference type="Pfam" id="PF06814">
    <property type="entry name" value="GOST_TM"/>
    <property type="match status" value="1"/>
</dbReference>
<keyword evidence="4 8" id="KW-0732">Signal</keyword>
<evidence type="ECO:0000256" key="4">
    <source>
        <dbReference type="ARBA" id="ARBA00022729"/>
    </source>
</evidence>
<feature type="transmembrane region" description="Helical" evidence="7">
    <location>
        <begin position="257"/>
        <end position="285"/>
    </location>
</feature>
<dbReference type="EMBL" id="JBEVYD010000013">
    <property type="protein sequence ID" value="KAL3228566.1"/>
    <property type="molecule type" value="Genomic_DNA"/>
</dbReference>
<feature type="domain" description="PTM1-like N-terminal" evidence="10">
    <location>
        <begin position="34"/>
        <end position="175"/>
    </location>
</feature>
<feature type="transmembrane region" description="Helical" evidence="7">
    <location>
        <begin position="405"/>
        <end position="426"/>
    </location>
</feature>
<evidence type="ECO:0000256" key="1">
    <source>
        <dbReference type="ARBA" id="ARBA00004141"/>
    </source>
</evidence>
<dbReference type="InterPro" id="IPR053937">
    <property type="entry name" value="GOST_TM"/>
</dbReference>
<evidence type="ECO:0000256" key="3">
    <source>
        <dbReference type="ARBA" id="ARBA00022692"/>
    </source>
</evidence>
<evidence type="ECO:0000256" key="5">
    <source>
        <dbReference type="ARBA" id="ARBA00022989"/>
    </source>
</evidence>
<feature type="transmembrane region" description="Helical" evidence="7">
    <location>
        <begin position="321"/>
        <end position="343"/>
    </location>
</feature>
<evidence type="ECO:0000313" key="12">
    <source>
        <dbReference type="Proteomes" id="UP001623330"/>
    </source>
</evidence>
<evidence type="ECO:0000256" key="7">
    <source>
        <dbReference type="SAM" id="Phobius"/>
    </source>
</evidence>
<keyword evidence="12" id="KW-1185">Reference proteome</keyword>
<keyword evidence="5 7" id="KW-1133">Transmembrane helix</keyword>
<feature type="signal peptide" evidence="8">
    <location>
        <begin position="1"/>
        <end position="22"/>
    </location>
</feature>
<feature type="transmembrane region" description="Helical" evidence="7">
    <location>
        <begin position="364"/>
        <end position="385"/>
    </location>
</feature>
<evidence type="ECO:0000256" key="6">
    <source>
        <dbReference type="ARBA" id="ARBA00023136"/>
    </source>
</evidence>
<evidence type="ECO:0000259" key="9">
    <source>
        <dbReference type="Pfam" id="PF06814"/>
    </source>
</evidence>
<comment type="subcellular location">
    <subcellularLocation>
        <location evidence="1">Membrane</location>
        <topology evidence="1">Multi-pass membrane protein</topology>
    </subcellularLocation>
</comment>
<protein>
    <submittedName>
        <fullName evidence="11">Uncharacterized protein</fullName>
    </submittedName>
</protein>
<evidence type="ECO:0000259" key="10">
    <source>
        <dbReference type="Pfam" id="PF21902"/>
    </source>
</evidence>
<sequence length="461" mass="52870">MAKLLLWQIVYLLLAYTTYVNAYSVDIDEDWPRACSGIYSRKESGSSQDPVIRFNLKNMYSLNQSPSVAVAIFNVEDIELIGHTGEDEKRIYVCDSLAIQKGYCTTENVNKIIVQDSIQNSKGQESQLSHKVMSFTQANIGQHIVDYQILDTGYYCALAVSTISESGFEATIEFRSSTGNLKDSSYRKISYFGWLSVCYLLASLIYNRALIKNRGNNLKIQSLLGYFGWFSTLVFLVIWHYYTMVNKLDFTFITTTYGFLLCLLGGLYTGCVVIGTLLIAFGYKLVFPNLKTEEQRLIYGIAWFFFLFSPVTYVAKFFGIKFPLCILLIVSISFLLLVNKCLYNTTGYLRTRSDERKVYIYRRLQFIVYALFAYTVFLVVYSFRVALTRSLLTPTKQWQWQHAEVVIDVMPSVIFYICYICLLYLFRPLSDSYSLVVSSGMDVLDESVVYNENTADGSHKK</sequence>
<evidence type="ECO:0000256" key="8">
    <source>
        <dbReference type="SAM" id="SignalP"/>
    </source>
</evidence>
<gene>
    <name evidence="11" type="ORF">RNJ44_02511</name>
</gene>
<feature type="transmembrane region" description="Helical" evidence="7">
    <location>
        <begin position="297"/>
        <end position="315"/>
    </location>
</feature>
<evidence type="ECO:0000256" key="2">
    <source>
        <dbReference type="ARBA" id="ARBA00007883"/>
    </source>
</evidence>
<dbReference type="InterPro" id="IPR053938">
    <property type="entry name" value="PTM1-like_N"/>
</dbReference>
<keyword evidence="6 7" id="KW-0472">Membrane</keyword>
<feature type="domain" description="GOST seven transmembrane" evidence="9">
    <location>
        <begin position="191"/>
        <end position="432"/>
    </location>
</feature>
<evidence type="ECO:0000313" key="11">
    <source>
        <dbReference type="EMBL" id="KAL3228566.1"/>
    </source>
</evidence>
<proteinExistence type="inferred from homology"/>
<feature type="chain" id="PRO_5046463320" evidence="8">
    <location>
        <begin position="23"/>
        <end position="461"/>
    </location>
</feature>
<dbReference type="Pfam" id="PF21902">
    <property type="entry name" value="PTM1-like_N"/>
    <property type="match status" value="1"/>
</dbReference>
<accession>A0ABR4NLX1</accession>